<feature type="transmembrane region" description="Helical" evidence="1">
    <location>
        <begin position="36"/>
        <end position="56"/>
    </location>
</feature>
<sequence length="129" mass="14993">MKTFIKYDYYIQIFVFICFIILLILDIVALQKGYSVIGYFVIAAFHTISFIIRIFLKNYSKSITFKTYAITSLTVLISLLLITIFKDVEWLNNFLGFILLFGIPLTPFLAICYLIIVHTDYEKFSTVNG</sequence>
<evidence type="ECO:0000313" key="3">
    <source>
        <dbReference type="Proteomes" id="UP001070176"/>
    </source>
</evidence>
<proteinExistence type="predicted"/>
<name>A0ABT3XZG0_9FLAO</name>
<dbReference type="EMBL" id="JAOVZV010000001">
    <property type="protein sequence ID" value="MCX8531241.1"/>
    <property type="molecule type" value="Genomic_DNA"/>
</dbReference>
<evidence type="ECO:0000256" key="1">
    <source>
        <dbReference type="SAM" id="Phobius"/>
    </source>
</evidence>
<keyword evidence="1" id="KW-1133">Transmembrane helix</keyword>
<feature type="transmembrane region" description="Helical" evidence="1">
    <location>
        <begin position="68"/>
        <end position="85"/>
    </location>
</feature>
<gene>
    <name evidence="2" type="ORF">OEA66_02610</name>
</gene>
<accession>A0ABT3XZG0</accession>
<evidence type="ECO:0000313" key="2">
    <source>
        <dbReference type="EMBL" id="MCX8531241.1"/>
    </source>
</evidence>
<protein>
    <recommendedName>
        <fullName evidence="4">Polysaccharide biosynthesis protein</fullName>
    </recommendedName>
</protein>
<dbReference type="Proteomes" id="UP001070176">
    <property type="component" value="Unassembled WGS sequence"/>
</dbReference>
<keyword evidence="1" id="KW-0812">Transmembrane</keyword>
<feature type="transmembrane region" description="Helical" evidence="1">
    <location>
        <begin position="9"/>
        <end position="30"/>
    </location>
</feature>
<feature type="transmembrane region" description="Helical" evidence="1">
    <location>
        <begin position="97"/>
        <end position="116"/>
    </location>
</feature>
<dbReference type="RefSeq" id="WP_267279890.1">
    <property type="nucleotide sequence ID" value="NZ_JAOVZV010000001.1"/>
</dbReference>
<keyword evidence="3" id="KW-1185">Reference proteome</keyword>
<evidence type="ECO:0008006" key="4">
    <source>
        <dbReference type="Google" id="ProtNLM"/>
    </source>
</evidence>
<organism evidence="2 3">
    <name type="scientific">Chryseobacterium luquanense</name>
    <dbReference type="NCBI Taxonomy" id="2983766"/>
    <lineage>
        <taxon>Bacteria</taxon>
        <taxon>Pseudomonadati</taxon>
        <taxon>Bacteroidota</taxon>
        <taxon>Flavobacteriia</taxon>
        <taxon>Flavobacteriales</taxon>
        <taxon>Weeksellaceae</taxon>
        <taxon>Chryseobacterium group</taxon>
        <taxon>Chryseobacterium</taxon>
    </lineage>
</organism>
<comment type="caution">
    <text evidence="2">The sequence shown here is derived from an EMBL/GenBank/DDBJ whole genome shotgun (WGS) entry which is preliminary data.</text>
</comment>
<reference evidence="2" key="1">
    <citation type="submission" date="2022-10" db="EMBL/GenBank/DDBJ databases">
        <title>Chryseobacterium sp. nov., a novel bacterial species.</title>
        <authorList>
            <person name="Cao Y."/>
        </authorList>
    </citation>
    <scope>NUCLEOTIDE SEQUENCE</scope>
    <source>
        <strain evidence="2">KC 927</strain>
    </source>
</reference>
<keyword evidence="1" id="KW-0472">Membrane</keyword>